<dbReference type="EMBL" id="BAAAQD010000004">
    <property type="protein sequence ID" value="GAA1511080.1"/>
    <property type="molecule type" value="Genomic_DNA"/>
</dbReference>
<reference evidence="1 2" key="1">
    <citation type="journal article" date="2019" name="Int. J. Syst. Evol. Microbiol.">
        <title>The Global Catalogue of Microorganisms (GCM) 10K type strain sequencing project: providing services to taxonomists for standard genome sequencing and annotation.</title>
        <authorList>
            <consortium name="The Broad Institute Genomics Platform"/>
            <consortium name="The Broad Institute Genome Sequencing Center for Infectious Disease"/>
            <person name="Wu L."/>
            <person name="Ma J."/>
        </authorList>
    </citation>
    <scope>NUCLEOTIDE SEQUENCE [LARGE SCALE GENOMIC DNA]</scope>
    <source>
        <strain evidence="1 2">JCM 15933</strain>
    </source>
</reference>
<organism evidence="1 2">
    <name type="scientific">Dactylosporangium maewongense</name>
    <dbReference type="NCBI Taxonomy" id="634393"/>
    <lineage>
        <taxon>Bacteria</taxon>
        <taxon>Bacillati</taxon>
        <taxon>Actinomycetota</taxon>
        <taxon>Actinomycetes</taxon>
        <taxon>Micromonosporales</taxon>
        <taxon>Micromonosporaceae</taxon>
        <taxon>Dactylosporangium</taxon>
    </lineage>
</organism>
<keyword evidence="2" id="KW-1185">Reference proteome</keyword>
<name>A0ABN2A6N3_9ACTN</name>
<evidence type="ECO:0000313" key="1">
    <source>
        <dbReference type="EMBL" id="GAA1511080.1"/>
    </source>
</evidence>
<evidence type="ECO:0000313" key="2">
    <source>
        <dbReference type="Proteomes" id="UP001501470"/>
    </source>
</evidence>
<proteinExistence type="predicted"/>
<dbReference type="Proteomes" id="UP001501470">
    <property type="component" value="Unassembled WGS sequence"/>
</dbReference>
<gene>
    <name evidence="1" type="ORF">GCM10009827_026590</name>
</gene>
<protein>
    <submittedName>
        <fullName evidence="1">Uncharacterized protein</fullName>
    </submittedName>
</protein>
<sequence length="74" mass="7997">MSDTPVVVCDTTFRHEGRVYLGEPRAGDDLVTVPALGRIWAGLGSDPADVRSGDGHRGPGWHRAAREQRAEVCL</sequence>
<accession>A0ABN2A6N3</accession>
<comment type="caution">
    <text evidence="1">The sequence shown here is derived from an EMBL/GenBank/DDBJ whole genome shotgun (WGS) entry which is preliminary data.</text>
</comment>